<protein>
    <submittedName>
        <fullName evidence="2">Uncharacterized protein</fullName>
    </submittedName>
</protein>
<dbReference type="OrthoDB" id="5136203at2"/>
<dbReference type="AlphaFoldDB" id="A0A411WTM8"/>
<name>A0A411WTM8_9BURK</name>
<evidence type="ECO:0000256" key="1">
    <source>
        <dbReference type="SAM" id="MobiDB-lite"/>
    </source>
</evidence>
<sequence>MSTTPPDEPSRAAIGSAYPAFKLAQALIANARSTGSSSKVRQWIAVLENIFAGTVDHGSRTPVDGVPAWVTLEVVTGGFATGALAAGGLLQPHEQELLATLPEAAPDSGRLALNTHFLTDAGFETLNGWLDDGCYRISVPEESALLTVAWLARHDRLDEALTLTAQLAPHFSRLRFYPAPSSHPPHPSGSVHLQTAGEALARIAAIEPDRRVLAQRAAVDIWAPIHDRVVGMFLEIIEDGWPGRPCPEGWRDRAARLIDEMHATAAAHGCRGKAARPNGHQAQLRHLLETCVAAPHALTAHDIARVRHIVQCCVAKRGAPGSAACMEARARARADVCGPLHADIAALVAQRLRAYPADAGIEDPEPLGQPVSGSEATASVPAATPIPSSIRRKARRCRSDTPERLIAAGLITSGDKLAEVLPQLTATLHSAYFTEPALGMLYAETYRAFRRRRSLLLLNMQKQVQFHELPWVAAMEGMRAPASSTVATSRQHLVDIASLALRSFPQALIPNKLLQELRALAADAQPGMPLVEELAADIFAGAFSEKFVAAAQRAAGFLDGSLYARYYRIDYSEIAGLAAVPASKDIRQRNALSTSAEAFAAICSRRANATGKFSSVASNGMLIEQQQILTTQNLAVLWHDLELHRTLSADLANMCRHCFRWMCGRLAGAAPDRHADLIRVKNSAYAWRQMVFFLTMMDRPGVDAFLAWAGEHLGRHAAVLPAGLPHVLQGLIATAHGTARENRRAIDPFTGWTEYEHPLAGRHTAY</sequence>
<gene>
    <name evidence="3" type="ORF">EYF70_03365</name>
    <name evidence="2" type="ORF">GCM10007387_42400</name>
</gene>
<dbReference type="RefSeq" id="WP_131144139.1">
    <property type="nucleotide sequence ID" value="NZ_BMWV01000010.1"/>
</dbReference>
<keyword evidence="4" id="KW-1185">Reference proteome</keyword>
<accession>A0A411WTM8</accession>
<dbReference type="Proteomes" id="UP000292307">
    <property type="component" value="Chromosome"/>
</dbReference>
<reference evidence="2" key="1">
    <citation type="journal article" date="2014" name="Int. J. Syst. Evol. Microbiol.">
        <title>Complete genome sequence of Corynebacterium casei LMG S-19264T (=DSM 44701T), isolated from a smear-ripened cheese.</title>
        <authorList>
            <consortium name="US DOE Joint Genome Institute (JGI-PGF)"/>
            <person name="Walter F."/>
            <person name="Albersmeier A."/>
            <person name="Kalinowski J."/>
            <person name="Ruckert C."/>
        </authorList>
    </citation>
    <scope>NUCLEOTIDE SEQUENCE</scope>
    <source>
        <strain evidence="2">KCTC 12343</strain>
    </source>
</reference>
<evidence type="ECO:0000313" key="5">
    <source>
        <dbReference type="Proteomes" id="UP000628442"/>
    </source>
</evidence>
<evidence type="ECO:0000313" key="2">
    <source>
        <dbReference type="EMBL" id="GGY55374.1"/>
    </source>
</evidence>
<dbReference type="EMBL" id="BMWV01000010">
    <property type="protein sequence ID" value="GGY55374.1"/>
    <property type="molecule type" value="Genomic_DNA"/>
</dbReference>
<reference evidence="3 4" key="2">
    <citation type="submission" date="2019-02" db="EMBL/GenBank/DDBJ databases">
        <title>Draft Genome Sequences of Six Type Strains of the Genus Massilia.</title>
        <authorList>
            <person name="Miess H."/>
            <person name="Frediansyhah A."/>
            <person name="Gross H."/>
        </authorList>
    </citation>
    <scope>NUCLEOTIDE SEQUENCE [LARGE SCALE GENOMIC DNA]</scope>
    <source>
        <strain evidence="3 4">DSM 17472</strain>
    </source>
</reference>
<reference evidence="2" key="3">
    <citation type="submission" date="2022-12" db="EMBL/GenBank/DDBJ databases">
        <authorList>
            <person name="Sun Q."/>
            <person name="Kim S."/>
        </authorList>
    </citation>
    <scope>NUCLEOTIDE SEQUENCE</scope>
    <source>
        <strain evidence="2">KCTC 12343</strain>
    </source>
</reference>
<dbReference type="Proteomes" id="UP000628442">
    <property type="component" value="Unassembled WGS sequence"/>
</dbReference>
<feature type="region of interest" description="Disordered" evidence="1">
    <location>
        <begin position="360"/>
        <end position="394"/>
    </location>
</feature>
<evidence type="ECO:0000313" key="3">
    <source>
        <dbReference type="EMBL" id="QBH99991.1"/>
    </source>
</evidence>
<dbReference type="EMBL" id="CP036401">
    <property type="protein sequence ID" value="QBH99991.1"/>
    <property type="molecule type" value="Genomic_DNA"/>
</dbReference>
<organism evidence="2 5">
    <name type="scientific">Pseudoduganella albidiflava</name>
    <dbReference type="NCBI Taxonomy" id="321983"/>
    <lineage>
        <taxon>Bacteria</taxon>
        <taxon>Pseudomonadati</taxon>
        <taxon>Pseudomonadota</taxon>
        <taxon>Betaproteobacteria</taxon>
        <taxon>Burkholderiales</taxon>
        <taxon>Oxalobacteraceae</taxon>
        <taxon>Telluria group</taxon>
        <taxon>Pseudoduganella</taxon>
    </lineage>
</organism>
<proteinExistence type="predicted"/>
<evidence type="ECO:0000313" key="4">
    <source>
        <dbReference type="Proteomes" id="UP000292307"/>
    </source>
</evidence>